<feature type="region of interest" description="Disordered" evidence="1">
    <location>
        <begin position="201"/>
        <end position="225"/>
    </location>
</feature>
<protein>
    <submittedName>
        <fullName evidence="3">Uncharacterized protein</fullName>
    </submittedName>
</protein>
<evidence type="ECO:0000313" key="3">
    <source>
        <dbReference type="EMBL" id="CAE1297687.1"/>
    </source>
</evidence>
<feature type="transmembrane region" description="Helical" evidence="2">
    <location>
        <begin position="44"/>
        <end position="66"/>
    </location>
</feature>
<keyword evidence="2" id="KW-0472">Membrane</keyword>
<reference evidence="3" key="1">
    <citation type="submission" date="2021-01" db="EMBL/GenBank/DDBJ databases">
        <authorList>
            <person name="Li R."/>
            <person name="Bekaert M."/>
        </authorList>
    </citation>
    <scope>NUCLEOTIDE SEQUENCE</scope>
    <source>
        <strain evidence="3">Farmed</strain>
    </source>
</reference>
<organism evidence="3 4">
    <name type="scientific">Acanthosepion pharaonis</name>
    <name type="common">Pharaoh cuttlefish</name>
    <name type="synonym">Sepia pharaonis</name>
    <dbReference type="NCBI Taxonomy" id="158019"/>
    <lineage>
        <taxon>Eukaryota</taxon>
        <taxon>Metazoa</taxon>
        <taxon>Spiralia</taxon>
        <taxon>Lophotrochozoa</taxon>
        <taxon>Mollusca</taxon>
        <taxon>Cephalopoda</taxon>
        <taxon>Coleoidea</taxon>
        <taxon>Decapodiformes</taxon>
        <taxon>Sepiida</taxon>
        <taxon>Sepiina</taxon>
        <taxon>Sepiidae</taxon>
        <taxon>Acanthosepion</taxon>
    </lineage>
</organism>
<dbReference type="EMBL" id="CAHIKZ030003216">
    <property type="protein sequence ID" value="CAE1297687.1"/>
    <property type="molecule type" value="Genomic_DNA"/>
</dbReference>
<dbReference type="Proteomes" id="UP000597762">
    <property type="component" value="Unassembled WGS sequence"/>
</dbReference>
<sequence length="238" mass="26174">MSEANPSGSQLSKTLTHTFLSTTVSTLSTTVVCTTGDPQENRLIPALVAFVCITVLLLIIIIILVVKWRSDKKRIPTSIRSQESSGSRTDYNHDYVEPNNLIQGRTAGAVGRSSLIRENKFCENCRRIISENGKPGIDNEAHDYIYLQDNTFHQTLPDAGMKISSPERIPEIIYSDSKEPNTASSNSNKDPPIYHVIDTAAANDPKAKPDERTGDPDPSSTNLYHVVELGYVAEKANS</sequence>
<keyword evidence="2" id="KW-1133">Transmembrane helix</keyword>
<evidence type="ECO:0000256" key="1">
    <source>
        <dbReference type="SAM" id="MobiDB-lite"/>
    </source>
</evidence>
<evidence type="ECO:0000313" key="4">
    <source>
        <dbReference type="Proteomes" id="UP000597762"/>
    </source>
</evidence>
<keyword evidence="4" id="KW-1185">Reference proteome</keyword>
<proteinExistence type="predicted"/>
<keyword evidence="2" id="KW-0812">Transmembrane</keyword>
<feature type="compositionally biased region" description="Basic and acidic residues" evidence="1">
    <location>
        <begin position="205"/>
        <end position="215"/>
    </location>
</feature>
<evidence type="ECO:0000256" key="2">
    <source>
        <dbReference type="SAM" id="Phobius"/>
    </source>
</evidence>
<dbReference type="AlphaFoldDB" id="A0A812DEE5"/>
<accession>A0A812DEE5</accession>
<gene>
    <name evidence="3" type="ORF">SPHA_52151</name>
</gene>
<comment type="caution">
    <text evidence="3">The sequence shown here is derived from an EMBL/GenBank/DDBJ whole genome shotgun (WGS) entry which is preliminary data.</text>
</comment>
<name>A0A812DEE5_ACAPH</name>